<dbReference type="AlphaFoldDB" id="A0A6M3KXF0"/>
<name>A0A6M3KXF0_9ZZZZ</name>
<dbReference type="EMBL" id="MT142663">
    <property type="protein sequence ID" value="QJA86853.1"/>
    <property type="molecule type" value="Genomic_DNA"/>
</dbReference>
<accession>A0A6M3KXF0</accession>
<evidence type="ECO:0000313" key="1">
    <source>
        <dbReference type="EMBL" id="QJA86853.1"/>
    </source>
</evidence>
<reference evidence="1" key="1">
    <citation type="submission" date="2020-03" db="EMBL/GenBank/DDBJ databases">
        <title>The deep terrestrial virosphere.</title>
        <authorList>
            <person name="Holmfeldt K."/>
            <person name="Nilsson E."/>
            <person name="Simone D."/>
            <person name="Lopez-Fernandez M."/>
            <person name="Wu X."/>
            <person name="de Brujin I."/>
            <person name="Lundin D."/>
            <person name="Andersson A."/>
            <person name="Bertilsson S."/>
            <person name="Dopson M."/>
        </authorList>
    </citation>
    <scope>NUCLEOTIDE SEQUENCE</scope>
    <source>
        <strain evidence="1">MM415B03112</strain>
    </source>
</reference>
<organism evidence="1">
    <name type="scientific">viral metagenome</name>
    <dbReference type="NCBI Taxonomy" id="1070528"/>
    <lineage>
        <taxon>unclassified sequences</taxon>
        <taxon>metagenomes</taxon>
        <taxon>organismal metagenomes</taxon>
    </lineage>
</organism>
<sequence>MKTVIETKQFRKELIKIMPGYKWTVHRPTVYGLDLDKKPTCLTATGIQVAGLNRMSTVEVTAQEKNGRVVYNSKSSGFGRNAPWLSSHEGTTLAQSFRRLQEHYEIKGNNYLRHAADLEGARAKNQDSDRK</sequence>
<proteinExistence type="predicted"/>
<protein>
    <submittedName>
        <fullName evidence="1">Uncharacterized protein</fullName>
    </submittedName>
</protein>
<gene>
    <name evidence="1" type="ORF">MM415B03112_0010</name>
</gene>